<keyword evidence="1" id="KW-0812">Transmembrane</keyword>
<keyword evidence="3" id="KW-1185">Reference proteome</keyword>
<feature type="non-terminal residue" evidence="2">
    <location>
        <position position="299"/>
    </location>
</feature>
<gene>
    <name evidence="2" type="ORF">DERYTH_LOCUS9058</name>
</gene>
<comment type="caution">
    <text evidence="2">The sequence shown here is derived from an EMBL/GenBank/DDBJ whole genome shotgun (WGS) entry which is preliminary data.</text>
</comment>
<protein>
    <submittedName>
        <fullName evidence="2">448_t:CDS:1</fullName>
    </submittedName>
</protein>
<sequence>KNDVQNNPIEIVSCSGSCNHYQKSRDELGWSFKSNISKQSFDGIPDKVSSSTTKLTIASSNNNSLLNYILITFTKTYLQNTEIRTQIIQPISTGHLIWLRYSLIFKNIYASRFNFFTGPPEADIDVEIVYISPIPNSSYTILLMKPKNQNICYEAVQNNVFTFLASIGGFYYFMTAFYILLFGSPKYSPWGYCQTCPCWWPFRRNYKRHLAKQFICKNGRTLFVDDPLELISDASSIEDKINVLGNRLIMLEDLLKKFYLDTSYLKLLKETREKYITLYRNYKELEQDITIEEGSEIMI</sequence>
<keyword evidence="1" id="KW-0472">Membrane</keyword>
<dbReference type="EMBL" id="CAJVPY010004832">
    <property type="protein sequence ID" value="CAG8629216.1"/>
    <property type="molecule type" value="Genomic_DNA"/>
</dbReference>
<dbReference type="AlphaFoldDB" id="A0A9N9GRF1"/>
<organism evidence="2 3">
    <name type="scientific">Dentiscutata erythropus</name>
    <dbReference type="NCBI Taxonomy" id="1348616"/>
    <lineage>
        <taxon>Eukaryota</taxon>
        <taxon>Fungi</taxon>
        <taxon>Fungi incertae sedis</taxon>
        <taxon>Mucoromycota</taxon>
        <taxon>Glomeromycotina</taxon>
        <taxon>Glomeromycetes</taxon>
        <taxon>Diversisporales</taxon>
        <taxon>Gigasporaceae</taxon>
        <taxon>Dentiscutata</taxon>
    </lineage>
</organism>
<evidence type="ECO:0000313" key="3">
    <source>
        <dbReference type="Proteomes" id="UP000789405"/>
    </source>
</evidence>
<proteinExistence type="predicted"/>
<accession>A0A9N9GRF1</accession>
<reference evidence="2" key="1">
    <citation type="submission" date="2021-06" db="EMBL/GenBank/DDBJ databases">
        <authorList>
            <person name="Kallberg Y."/>
            <person name="Tangrot J."/>
            <person name="Rosling A."/>
        </authorList>
    </citation>
    <scope>NUCLEOTIDE SEQUENCE</scope>
    <source>
        <strain evidence="2">MA453B</strain>
    </source>
</reference>
<dbReference type="OrthoDB" id="2402821at2759"/>
<dbReference type="Proteomes" id="UP000789405">
    <property type="component" value="Unassembled WGS sequence"/>
</dbReference>
<evidence type="ECO:0000313" key="2">
    <source>
        <dbReference type="EMBL" id="CAG8629216.1"/>
    </source>
</evidence>
<name>A0A9N9GRF1_9GLOM</name>
<feature type="transmembrane region" description="Helical" evidence="1">
    <location>
        <begin position="160"/>
        <end position="181"/>
    </location>
</feature>
<evidence type="ECO:0000256" key="1">
    <source>
        <dbReference type="SAM" id="Phobius"/>
    </source>
</evidence>
<keyword evidence="1" id="KW-1133">Transmembrane helix</keyword>